<dbReference type="OrthoDB" id="502243at2"/>
<dbReference type="CDD" id="cd07185">
    <property type="entry name" value="OmpA_C-like"/>
    <property type="match status" value="1"/>
</dbReference>
<keyword evidence="2 4" id="KW-0472">Membrane</keyword>
<dbReference type="STRING" id="1458985.BJP34_28210"/>
<evidence type="ECO:0000259" key="6">
    <source>
        <dbReference type="PROSITE" id="PS51123"/>
    </source>
</evidence>
<feature type="compositionally biased region" description="Polar residues" evidence="5">
    <location>
        <begin position="539"/>
        <end position="555"/>
    </location>
</feature>
<evidence type="ECO:0000313" key="7">
    <source>
        <dbReference type="EMBL" id="AOX04573.1"/>
    </source>
</evidence>
<feature type="compositionally biased region" description="Basic and acidic residues" evidence="5">
    <location>
        <begin position="415"/>
        <end position="427"/>
    </location>
</feature>
<gene>
    <name evidence="7" type="ORF">BJP34_28210</name>
</gene>
<dbReference type="InterPro" id="IPR039448">
    <property type="entry name" value="Beta_helix"/>
</dbReference>
<dbReference type="SUPFAM" id="SSF103088">
    <property type="entry name" value="OmpA-like"/>
    <property type="match status" value="1"/>
</dbReference>
<dbReference type="Pfam" id="PF13229">
    <property type="entry name" value="Beta_helix"/>
    <property type="match status" value="1"/>
</dbReference>
<evidence type="ECO:0000256" key="4">
    <source>
        <dbReference type="PROSITE-ProRule" id="PRU00473"/>
    </source>
</evidence>
<dbReference type="PANTHER" id="PTHR30329">
    <property type="entry name" value="STATOR ELEMENT OF FLAGELLAR MOTOR COMPLEX"/>
    <property type="match status" value="1"/>
</dbReference>
<dbReference type="InterPro" id="IPR036737">
    <property type="entry name" value="OmpA-like_sf"/>
</dbReference>
<accession>A0A1D8U427</accession>
<dbReference type="InterPro" id="IPR006664">
    <property type="entry name" value="OMP_bac"/>
</dbReference>
<name>A0A1D8U427_9CYAN</name>
<proteinExistence type="predicted"/>
<protein>
    <recommendedName>
        <fullName evidence="6">OmpA-like domain-containing protein</fullName>
    </recommendedName>
</protein>
<dbReference type="PRINTS" id="PR01021">
    <property type="entry name" value="OMPADOMAIN"/>
</dbReference>
<dbReference type="EMBL" id="CP017599">
    <property type="protein sequence ID" value="AOX04573.1"/>
    <property type="molecule type" value="Genomic_DNA"/>
</dbReference>
<dbReference type="SUPFAM" id="SSF51126">
    <property type="entry name" value="Pectin lyase-like"/>
    <property type="match status" value="1"/>
</dbReference>
<evidence type="ECO:0000256" key="2">
    <source>
        <dbReference type="ARBA" id="ARBA00023136"/>
    </source>
</evidence>
<organism evidence="7 8">
    <name type="scientific">Moorena producens PAL-8-15-08-1</name>
    <dbReference type="NCBI Taxonomy" id="1458985"/>
    <lineage>
        <taxon>Bacteria</taxon>
        <taxon>Bacillati</taxon>
        <taxon>Cyanobacteriota</taxon>
        <taxon>Cyanophyceae</taxon>
        <taxon>Coleofasciculales</taxon>
        <taxon>Coleofasciculaceae</taxon>
        <taxon>Moorena</taxon>
    </lineage>
</organism>
<reference evidence="8" key="1">
    <citation type="submission" date="2016-10" db="EMBL/GenBank/DDBJ databases">
        <title>Comparative genomics uncovers the prolific and rare metabolic potential of the cyanobacterial genus Moorea.</title>
        <authorList>
            <person name="Leao T."/>
            <person name="Castelao G."/>
            <person name="Korobeynikov A."/>
            <person name="Monroe E.A."/>
            <person name="Podell S."/>
            <person name="Glukhov E."/>
            <person name="Allen E."/>
            <person name="Gerwick W.H."/>
            <person name="Gerwick L."/>
        </authorList>
    </citation>
    <scope>NUCLEOTIDE SEQUENCE [LARGE SCALE GENOMIC DNA]</scope>
    <source>
        <strain evidence="8">PAL-8-15-08-1</strain>
    </source>
</reference>
<evidence type="ECO:0000256" key="5">
    <source>
        <dbReference type="SAM" id="MobiDB-lite"/>
    </source>
</evidence>
<dbReference type="InterPro" id="IPR011050">
    <property type="entry name" value="Pectin_lyase_fold/virulence"/>
</dbReference>
<dbReference type="GO" id="GO:0009279">
    <property type="term" value="C:cell outer membrane"/>
    <property type="evidence" value="ECO:0007669"/>
    <property type="project" value="UniProtKB-SubCell"/>
</dbReference>
<evidence type="ECO:0000256" key="3">
    <source>
        <dbReference type="ARBA" id="ARBA00023237"/>
    </source>
</evidence>
<dbReference type="InterPro" id="IPR006626">
    <property type="entry name" value="PbH1"/>
</dbReference>
<dbReference type="SMART" id="SM00710">
    <property type="entry name" value="PbH1"/>
    <property type="match status" value="6"/>
</dbReference>
<dbReference type="Gene3D" id="3.30.1330.60">
    <property type="entry name" value="OmpA-like domain"/>
    <property type="match status" value="1"/>
</dbReference>
<dbReference type="PROSITE" id="PS51123">
    <property type="entry name" value="OMPA_2"/>
    <property type="match status" value="1"/>
</dbReference>
<dbReference type="InterPro" id="IPR006665">
    <property type="entry name" value="OmpA-like"/>
</dbReference>
<feature type="region of interest" description="Disordered" evidence="5">
    <location>
        <begin position="405"/>
        <end position="431"/>
    </location>
</feature>
<dbReference type="Pfam" id="PF00691">
    <property type="entry name" value="OmpA"/>
    <property type="match status" value="1"/>
</dbReference>
<sequence length="704" mass="76711">MDSKEFIHTVAFCLLPFAFCLLPFALIRPALAKPTPSPLKVVVNSNQDGSVQPDNNLTLREAINLINGTLTLDQLSSTEKSQVESLSSPARSKIEFNLPAQQTTIRLVEQLPPIATAGVIVDGTTQPGYNRDQSATAEIEIPIPLVAITPAETVEIFQGLTILNDDVTVKGLSIYGFNGQHQGTVISTPADILISDRLPPHYDGQFADGQFAADKPPQSVIIENTWLGIPPDETMPSTMSAFGVWVFSGTGVTIRRNRIANHDGSGIITSDQARELEITENIIVGNGMAGMPDAIRLEGTIDNTTIDSNLICGNDGSGVYLFKPTGAVSIRNNQIKYNGHRLRRAAIYLMGDDHQVIGNQITNQAGPGVVVAAYPESDRNIIQDNQFAALEGLSIDLVTRNHTGARHYQVGDGPNPKRDSPNRRRDTGNNAVNTPRWLAVEFFQRDGQVSLDGLADPGSEVDIYLVDQVSPKTHGIGPLSRKIASTEADQDGKFGISLSNVEPGDYLSAIATHPDYGTSEPAVTVVVRALDDQGNSIETRSATTLPNTPKPQCTSRPVARVPVQPQSPQIPLPLVLKVPRVIHFALDQSRISPRTAAVLNQIARVLQEYPFMTIDIQGHTDFRATVEYNQGLGWRRAKAARDYLLRLGVGPERMTIRSFGESELKTTGTTSVNHARNRRVEFIFQDVRGLDIILVEQEEDLQVE</sequence>
<dbReference type="PANTHER" id="PTHR30329:SF21">
    <property type="entry name" value="LIPOPROTEIN YIAD-RELATED"/>
    <property type="match status" value="1"/>
</dbReference>
<evidence type="ECO:0000313" key="8">
    <source>
        <dbReference type="Proteomes" id="UP000177870"/>
    </source>
</evidence>
<dbReference type="InterPro" id="IPR050330">
    <property type="entry name" value="Bact_OuterMem_StrucFunc"/>
</dbReference>
<feature type="region of interest" description="Disordered" evidence="5">
    <location>
        <begin position="539"/>
        <end position="564"/>
    </location>
</feature>
<feature type="domain" description="OmpA-like" evidence="6">
    <location>
        <begin position="571"/>
        <end position="688"/>
    </location>
</feature>
<dbReference type="InterPro" id="IPR012334">
    <property type="entry name" value="Pectin_lyas_fold"/>
</dbReference>
<evidence type="ECO:0000256" key="1">
    <source>
        <dbReference type="ARBA" id="ARBA00004442"/>
    </source>
</evidence>
<comment type="subcellular location">
    <subcellularLocation>
        <location evidence="1">Cell outer membrane</location>
    </subcellularLocation>
</comment>
<dbReference type="Proteomes" id="UP000177870">
    <property type="component" value="Chromosome"/>
</dbReference>
<dbReference type="AlphaFoldDB" id="A0A1D8U427"/>
<keyword evidence="3" id="KW-0998">Cell outer membrane</keyword>
<dbReference type="Gene3D" id="2.160.20.10">
    <property type="entry name" value="Single-stranded right-handed beta-helix, Pectin lyase-like"/>
    <property type="match status" value="1"/>
</dbReference>
<dbReference type="KEGG" id="mpro:BJP34_28210"/>